<evidence type="ECO:0000313" key="2">
    <source>
        <dbReference type="Proteomes" id="UP000182835"/>
    </source>
</evidence>
<dbReference type="Proteomes" id="UP000182835">
    <property type="component" value="Unassembled WGS sequence"/>
</dbReference>
<protein>
    <submittedName>
        <fullName evidence="1">Uncharacterized protein</fullName>
    </submittedName>
</protein>
<gene>
    <name evidence="1" type="ORF">RU96_GL000740</name>
</gene>
<dbReference type="RefSeq" id="WP_010747106.1">
    <property type="nucleotide sequence ID" value="NZ_JBHLVQ010000013.1"/>
</dbReference>
<dbReference type="OrthoDB" id="9858288at2"/>
<name>A0A1L8R4K8_9ENTE</name>
<reference evidence="1 2" key="1">
    <citation type="submission" date="2014-12" db="EMBL/GenBank/DDBJ databases">
        <title>Draft genome sequences of 29 type strains of Enterococci.</title>
        <authorList>
            <person name="Zhong Z."/>
            <person name="Sun Z."/>
            <person name="Liu W."/>
            <person name="Zhang W."/>
            <person name="Zhang H."/>
        </authorList>
    </citation>
    <scope>NUCLEOTIDE SEQUENCE [LARGE SCALE GENOMIC DNA]</scope>
    <source>
        <strain evidence="1 2">DSM 21207</strain>
    </source>
</reference>
<accession>A0A1L8R4K8</accession>
<comment type="caution">
    <text evidence="1">The sequence shown here is derived from an EMBL/GenBank/DDBJ whole genome shotgun (WGS) entry which is preliminary data.</text>
</comment>
<dbReference type="AlphaFoldDB" id="A0A1L8R4K8"/>
<dbReference type="EMBL" id="JXKG01000015">
    <property type="protein sequence ID" value="OJG14690.1"/>
    <property type="molecule type" value="Genomic_DNA"/>
</dbReference>
<proteinExistence type="predicted"/>
<evidence type="ECO:0000313" key="1">
    <source>
        <dbReference type="EMBL" id="OJG14690.1"/>
    </source>
</evidence>
<sequence>MDYMFKTPDGTNLNTPKGLPDIVILERRQGYDKRRYEYDNGLIIIIEAIGKDFHIDSNFKWFQDTDGSFSPSYQHPNPDFVDPSPS</sequence>
<organism evidence="1 2">
    <name type="scientific">Enterococcus canintestini</name>
    <dbReference type="NCBI Taxonomy" id="317010"/>
    <lineage>
        <taxon>Bacteria</taxon>
        <taxon>Bacillati</taxon>
        <taxon>Bacillota</taxon>
        <taxon>Bacilli</taxon>
        <taxon>Lactobacillales</taxon>
        <taxon>Enterococcaceae</taxon>
        <taxon>Enterococcus</taxon>
    </lineage>
</organism>